<dbReference type="EMBL" id="LAZR01044870">
    <property type="protein sequence ID" value="KKL03582.1"/>
    <property type="molecule type" value="Genomic_DNA"/>
</dbReference>
<feature type="region of interest" description="Disordered" evidence="2">
    <location>
        <begin position="1"/>
        <end position="34"/>
    </location>
</feature>
<feature type="non-terminal residue" evidence="3">
    <location>
        <position position="81"/>
    </location>
</feature>
<keyword evidence="1" id="KW-0175">Coiled coil</keyword>
<evidence type="ECO:0000256" key="1">
    <source>
        <dbReference type="SAM" id="Coils"/>
    </source>
</evidence>
<feature type="compositionally biased region" description="Polar residues" evidence="2">
    <location>
        <begin position="1"/>
        <end position="11"/>
    </location>
</feature>
<proteinExistence type="predicted"/>
<sequence>MDGTENQQDGITSVETKETSKTYTETEVVERERQARSNALADANRAKVEAEKANKAATDALARIAQIQRANDDADRERYRD</sequence>
<evidence type="ECO:0000313" key="3">
    <source>
        <dbReference type="EMBL" id="KKL03582.1"/>
    </source>
</evidence>
<evidence type="ECO:0000256" key="2">
    <source>
        <dbReference type="SAM" id="MobiDB-lite"/>
    </source>
</evidence>
<dbReference type="AlphaFoldDB" id="A0A0F9APM8"/>
<comment type="caution">
    <text evidence="3">The sequence shown here is derived from an EMBL/GenBank/DDBJ whole genome shotgun (WGS) entry which is preliminary data.</text>
</comment>
<organism evidence="3">
    <name type="scientific">marine sediment metagenome</name>
    <dbReference type="NCBI Taxonomy" id="412755"/>
    <lineage>
        <taxon>unclassified sequences</taxon>
        <taxon>metagenomes</taxon>
        <taxon>ecological metagenomes</taxon>
    </lineage>
</organism>
<name>A0A0F9APM8_9ZZZZ</name>
<gene>
    <name evidence="3" type="ORF">LCGC14_2624730</name>
</gene>
<feature type="coiled-coil region" evidence="1">
    <location>
        <begin position="36"/>
        <end position="77"/>
    </location>
</feature>
<protein>
    <submittedName>
        <fullName evidence="3">Uncharacterized protein</fullName>
    </submittedName>
</protein>
<reference evidence="3" key="1">
    <citation type="journal article" date="2015" name="Nature">
        <title>Complex archaea that bridge the gap between prokaryotes and eukaryotes.</title>
        <authorList>
            <person name="Spang A."/>
            <person name="Saw J.H."/>
            <person name="Jorgensen S.L."/>
            <person name="Zaremba-Niedzwiedzka K."/>
            <person name="Martijn J."/>
            <person name="Lind A.E."/>
            <person name="van Eijk R."/>
            <person name="Schleper C."/>
            <person name="Guy L."/>
            <person name="Ettema T.J."/>
        </authorList>
    </citation>
    <scope>NUCLEOTIDE SEQUENCE</scope>
</reference>
<accession>A0A0F9APM8</accession>